<dbReference type="PANTHER" id="PTHR14625:SF3">
    <property type="entry name" value="MICROCEPHALIN"/>
    <property type="match status" value="1"/>
</dbReference>
<feature type="compositionally biased region" description="Low complexity" evidence="3">
    <location>
        <begin position="161"/>
        <end position="171"/>
    </location>
</feature>
<dbReference type="InterPro" id="IPR022047">
    <property type="entry name" value="Microcephalin-like"/>
</dbReference>
<accession>A0A8C6W2G1</accession>
<keyword evidence="2" id="KW-0677">Repeat</keyword>
<feature type="region of interest" description="Disordered" evidence="3">
    <location>
        <begin position="203"/>
        <end position="234"/>
    </location>
</feature>
<evidence type="ECO:0000256" key="2">
    <source>
        <dbReference type="ARBA" id="ARBA00022737"/>
    </source>
</evidence>
<sequence>KCMQPKEFIPKTPENNKRLQKKFEKMAKELQRQKTVLDDDVPVLLFESPGSLVYSPSKRLQEMKEKRQNLSPTRKWLVCYMERMQTGFIKSLSIYSYPLQVLGLVPRATGSGCISHTHLLMVSLESIDGDQESKLGLSANETVGEVCPSSSMLKINSVDESASSSHLRPSSPQEALSSLPQEDVSWQRGAVGDIAALDKTQAECVSKEMSAERHSPSPAVSTSEDHLVCSGSKH</sequence>
<keyword evidence="5" id="KW-1185">Reference proteome</keyword>
<reference evidence="4" key="2">
    <citation type="submission" date="2025-09" db="UniProtKB">
        <authorList>
            <consortium name="Ensembl"/>
        </authorList>
    </citation>
    <scope>IDENTIFICATION</scope>
</reference>
<evidence type="ECO:0000313" key="5">
    <source>
        <dbReference type="Proteomes" id="UP000694381"/>
    </source>
</evidence>
<reference evidence="4" key="1">
    <citation type="submission" date="2025-08" db="UniProtKB">
        <authorList>
            <consortium name="Ensembl"/>
        </authorList>
    </citation>
    <scope>IDENTIFICATION</scope>
</reference>
<dbReference type="AlphaFoldDB" id="A0A8C6W2G1"/>
<dbReference type="GO" id="GO:0000278">
    <property type="term" value="P:mitotic cell cycle"/>
    <property type="evidence" value="ECO:0007669"/>
    <property type="project" value="TreeGrafter"/>
</dbReference>
<dbReference type="InterPro" id="IPR029504">
    <property type="entry name" value="Microcephalin_mammal"/>
</dbReference>
<name>A0A8C6W2G1_NANGA</name>
<organism evidence="4 5">
    <name type="scientific">Nannospalax galili</name>
    <name type="common">Northern Israeli blind subterranean mole rat</name>
    <name type="synonym">Spalax galili</name>
    <dbReference type="NCBI Taxonomy" id="1026970"/>
    <lineage>
        <taxon>Eukaryota</taxon>
        <taxon>Metazoa</taxon>
        <taxon>Chordata</taxon>
        <taxon>Craniata</taxon>
        <taxon>Vertebrata</taxon>
        <taxon>Euteleostomi</taxon>
        <taxon>Mammalia</taxon>
        <taxon>Eutheria</taxon>
        <taxon>Euarchontoglires</taxon>
        <taxon>Glires</taxon>
        <taxon>Rodentia</taxon>
        <taxon>Myomorpha</taxon>
        <taxon>Muroidea</taxon>
        <taxon>Spalacidae</taxon>
        <taxon>Spalacinae</taxon>
        <taxon>Nannospalax</taxon>
    </lineage>
</organism>
<dbReference type="GO" id="GO:0021987">
    <property type="term" value="P:cerebral cortex development"/>
    <property type="evidence" value="ECO:0007669"/>
    <property type="project" value="InterPro"/>
</dbReference>
<feature type="region of interest" description="Disordered" evidence="3">
    <location>
        <begin position="159"/>
        <end position="182"/>
    </location>
</feature>
<evidence type="ECO:0000256" key="3">
    <source>
        <dbReference type="SAM" id="MobiDB-lite"/>
    </source>
</evidence>
<dbReference type="PANTHER" id="PTHR14625">
    <property type="entry name" value="MICROCEPHALIN"/>
    <property type="match status" value="1"/>
</dbReference>
<keyword evidence="1" id="KW-0597">Phosphoprotein</keyword>
<dbReference type="Pfam" id="PF12258">
    <property type="entry name" value="Microcephalin"/>
    <property type="match status" value="1"/>
</dbReference>
<evidence type="ECO:0000256" key="1">
    <source>
        <dbReference type="ARBA" id="ARBA00022553"/>
    </source>
</evidence>
<protein>
    <submittedName>
        <fullName evidence="4">Microcephaly, primary autosomal recessive 1</fullName>
    </submittedName>
</protein>
<proteinExistence type="predicted"/>
<feature type="compositionally biased region" description="Basic and acidic residues" evidence="3">
    <location>
        <begin position="205"/>
        <end position="215"/>
    </location>
</feature>
<dbReference type="GeneTree" id="ENSGT00390000018842"/>
<dbReference type="Ensembl" id="ENSNGAT00000002911.1">
    <property type="protein sequence ID" value="ENSNGAP00000002481.1"/>
    <property type="gene ID" value="ENSNGAG00000002140.1"/>
</dbReference>
<evidence type="ECO:0000313" key="4">
    <source>
        <dbReference type="Ensembl" id="ENSNGAP00000002481.1"/>
    </source>
</evidence>
<dbReference type="Proteomes" id="UP000694381">
    <property type="component" value="Unassembled WGS sequence"/>
</dbReference>